<sequence length="155" mass="17752">MTLGILTLMVFGFLSSGINRLFFNSGVDANYPDLSTLITKTKYEKKTGHKIQIEIRNGCGVSNLARMYTDFLREKGLDVLDSKNADHFHYIETKILHHRGDLKRAMELANILMIDKGNIIDDKNESLFYDLTLIIGEDYITLPSYREAVLYQPPF</sequence>
<dbReference type="Pfam" id="PF13399">
    <property type="entry name" value="LytR_C"/>
    <property type="match status" value="1"/>
</dbReference>
<dbReference type="InterPro" id="IPR027381">
    <property type="entry name" value="LytR/CpsA/Psr_C"/>
</dbReference>
<proteinExistence type="predicted"/>
<dbReference type="AlphaFoldDB" id="A0A381UTF9"/>
<name>A0A381UTF9_9ZZZZ</name>
<accession>A0A381UTF9</accession>
<protein>
    <recommendedName>
        <fullName evidence="1">LytR/CpsA/Psr regulator C-terminal domain-containing protein</fullName>
    </recommendedName>
</protein>
<evidence type="ECO:0000313" key="2">
    <source>
        <dbReference type="EMBL" id="SVA31419.1"/>
    </source>
</evidence>
<feature type="domain" description="LytR/CpsA/Psr regulator C-terminal" evidence="1">
    <location>
        <begin position="51"/>
        <end position="139"/>
    </location>
</feature>
<organism evidence="2">
    <name type="scientific">marine metagenome</name>
    <dbReference type="NCBI Taxonomy" id="408172"/>
    <lineage>
        <taxon>unclassified sequences</taxon>
        <taxon>metagenomes</taxon>
        <taxon>ecological metagenomes</taxon>
    </lineage>
</organism>
<gene>
    <name evidence="2" type="ORF">METZ01_LOCUS84273</name>
</gene>
<dbReference type="Gene3D" id="3.30.70.2390">
    <property type="match status" value="1"/>
</dbReference>
<evidence type="ECO:0000259" key="1">
    <source>
        <dbReference type="Pfam" id="PF13399"/>
    </source>
</evidence>
<dbReference type="EMBL" id="UINC01007102">
    <property type="protein sequence ID" value="SVA31419.1"/>
    <property type="molecule type" value="Genomic_DNA"/>
</dbReference>
<reference evidence="2" key="1">
    <citation type="submission" date="2018-05" db="EMBL/GenBank/DDBJ databases">
        <authorList>
            <person name="Lanie J.A."/>
            <person name="Ng W.-L."/>
            <person name="Kazmierczak K.M."/>
            <person name="Andrzejewski T.M."/>
            <person name="Davidsen T.M."/>
            <person name="Wayne K.J."/>
            <person name="Tettelin H."/>
            <person name="Glass J.I."/>
            <person name="Rusch D."/>
            <person name="Podicherti R."/>
            <person name="Tsui H.-C.T."/>
            <person name="Winkler M.E."/>
        </authorList>
    </citation>
    <scope>NUCLEOTIDE SEQUENCE</scope>
</reference>